<dbReference type="InterPro" id="IPR010021">
    <property type="entry name" value="PGPP1/Gep4"/>
</dbReference>
<dbReference type="PANTHER" id="PTHR19288">
    <property type="entry name" value="4-NITROPHENYLPHOSPHATASE-RELATED"/>
    <property type="match status" value="1"/>
</dbReference>
<evidence type="ECO:0000313" key="2">
    <source>
        <dbReference type="Proteomes" id="UP000886520"/>
    </source>
</evidence>
<gene>
    <name evidence="1" type="ORF">GOP47_0017270</name>
</gene>
<dbReference type="Proteomes" id="UP000886520">
    <property type="component" value="Chromosome 17"/>
</dbReference>
<dbReference type="Pfam" id="PF09419">
    <property type="entry name" value="PGP_phosphatase"/>
    <property type="match status" value="1"/>
</dbReference>
<proteinExistence type="predicted"/>
<sequence length="287" mass="30988">MVVGISLAQPLAAVSPAGRVLRASKGSGCPEVHMKSGGGALLSSLSQKQEVEIQEQGKRGTSSPSMLSKLGQRFNSAGIASAAHVMLRQPQISLPHIEVSDISSIDWNALRLCGFQGVVLDKDNTVTAPYVETIWPSLASSLDDCKKAFDGRVALLSNSAGLYQYDPDGIEAAALEQALKISVLRHGSKKPDGSPGELEKHFGCDASLLVMVGDRYFTDVVYGNRNGLLTFITKPLTLEGEPLVVKQVRALEEFLVRRWREKGIMPVKHKLMSCSNKFVKDPVTLMA</sequence>
<dbReference type="NCBIfam" id="TIGR01668">
    <property type="entry name" value="YqeG_hyp_ppase"/>
    <property type="match status" value="1"/>
</dbReference>
<dbReference type="InterPro" id="IPR036412">
    <property type="entry name" value="HAD-like_sf"/>
</dbReference>
<dbReference type="OrthoDB" id="198652at2759"/>
<dbReference type="GO" id="GO:0005737">
    <property type="term" value="C:cytoplasm"/>
    <property type="evidence" value="ECO:0007669"/>
    <property type="project" value="TreeGrafter"/>
</dbReference>
<name>A0A9D4ZAF3_ADICA</name>
<dbReference type="AlphaFoldDB" id="A0A9D4ZAF3"/>
<dbReference type="Gene3D" id="3.40.50.1000">
    <property type="entry name" value="HAD superfamily/HAD-like"/>
    <property type="match status" value="1"/>
</dbReference>
<protein>
    <submittedName>
        <fullName evidence="1">Uncharacterized protein</fullName>
    </submittedName>
</protein>
<comment type="caution">
    <text evidence="1">The sequence shown here is derived from an EMBL/GenBank/DDBJ whole genome shotgun (WGS) entry which is preliminary data.</text>
</comment>
<dbReference type="InterPro" id="IPR023214">
    <property type="entry name" value="HAD_sf"/>
</dbReference>
<reference evidence="1" key="1">
    <citation type="submission" date="2021-01" db="EMBL/GenBank/DDBJ databases">
        <title>Adiantum capillus-veneris genome.</title>
        <authorList>
            <person name="Fang Y."/>
            <person name="Liao Q."/>
        </authorList>
    </citation>
    <scope>NUCLEOTIDE SEQUENCE</scope>
    <source>
        <strain evidence="1">H3</strain>
        <tissue evidence="1">Leaf</tissue>
    </source>
</reference>
<dbReference type="InterPro" id="IPR027706">
    <property type="entry name" value="PGP_Pase"/>
</dbReference>
<dbReference type="SUPFAM" id="SSF56784">
    <property type="entry name" value="HAD-like"/>
    <property type="match status" value="1"/>
</dbReference>
<dbReference type="GO" id="GO:0008962">
    <property type="term" value="F:phosphatidylglycerophosphatase activity"/>
    <property type="evidence" value="ECO:0007669"/>
    <property type="project" value="InterPro"/>
</dbReference>
<evidence type="ECO:0000313" key="1">
    <source>
        <dbReference type="EMBL" id="KAI5066742.1"/>
    </source>
</evidence>
<organism evidence="1 2">
    <name type="scientific">Adiantum capillus-veneris</name>
    <name type="common">Maidenhair fern</name>
    <dbReference type="NCBI Taxonomy" id="13818"/>
    <lineage>
        <taxon>Eukaryota</taxon>
        <taxon>Viridiplantae</taxon>
        <taxon>Streptophyta</taxon>
        <taxon>Embryophyta</taxon>
        <taxon>Tracheophyta</taxon>
        <taxon>Polypodiopsida</taxon>
        <taxon>Polypodiidae</taxon>
        <taxon>Polypodiales</taxon>
        <taxon>Pteridineae</taxon>
        <taxon>Pteridaceae</taxon>
        <taxon>Vittarioideae</taxon>
        <taxon>Adiantum</taxon>
    </lineage>
</organism>
<keyword evidence="2" id="KW-1185">Reference proteome</keyword>
<dbReference type="EMBL" id="JABFUD020000017">
    <property type="protein sequence ID" value="KAI5066742.1"/>
    <property type="molecule type" value="Genomic_DNA"/>
</dbReference>
<accession>A0A9D4ZAF3</accession>
<dbReference type="PANTHER" id="PTHR19288:SF25">
    <property type="entry name" value="PHOSPHATIDYLGLYCEROPHOSPHATASE GEP4, MITOCHONDRIAL"/>
    <property type="match status" value="1"/>
</dbReference>